<sequence length="184" mass="20233">MSNGSRYVVLCEDLQSSVFISRALKQLGVKQHQIRIEPLPSSTEGGAGEQYVRKHTPAQVKAHRSLQARVRTALIIHIDADPANSVQDRRQQLDAALKEQGQSPVTASERIARLVPKRNIETWIHFYLDGPPVDEAQAYAKYTGNERACAPAAESFAQDAAGNVQPPQAPGSLLLGLDEFRRVL</sequence>
<organism evidence="1 2">
    <name type="scientific">Corallococcus sicarius</name>
    <dbReference type="NCBI Taxonomy" id="2316726"/>
    <lineage>
        <taxon>Bacteria</taxon>
        <taxon>Pseudomonadati</taxon>
        <taxon>Myxococcota</taxon>
        <taxon>Myxococcia</taxon>
        <taxon>Myxococcales</taxon>
        <taxon>Cystobacterineae</taxon>
        <taxon>Myxococcaceae</taxon>
        <taxon>Corallococcus</taxon>
    </lineage>
</organism>
<dbReference type="RefSeq" id="WP_120623826.1">
    <property type="nucleotide sequence ID" value="NZ_RAWG01000013.1"/>
</dbReference>
<gene>
    <name evidence="1" type="ORF">D7X12_03415</name>
</gene>
<proteinExistence type="predicted"/>
<comment type="caution">
    <text evidence="1">The sequence shown here is derived from an EMBL/GenBank/DDBJ whole genome shotgun (WGS) entry which is preliminary data.</text>
</comment>
<evidence type="ECO:0000313" key="2">
    <source>
        <dbReference type="Proteomes" id="UP000273405"/>
    </source>
</evidence>
<dbReference type="OrthoDB" id="5505260at2"/>
<evidence type="ECO:0000313" key="1">
    <source>
        <dbReference type="EMBL" id="RKH47218.1"/>
    </source>
</evidence>
<reference evidence="2" key="1">
    <citation type="submission" date="2018-09" db="EMBL/GenBank/DDBJ databases">
        <authorList>
            <person name="Livingstone P.G."/>
            <person name="Whitworth D.E."/>
        </authorList>
    </citation>
    <scope>NUCLEOTIDE SEQUENCE [LARGE SCALE GENOMIC DNA]</scope>
    <source>
        <strain evidence="2">CA040B</strain>
    </source>
</reference>
<protein>
    <recommendedName>
        <fullName evidence="3">DUF4276 family protein</fullName>
    </recommendedName>
</protein>
<evidence type="ECO:0008006" key="3">
    <source>
        <dbReference type="Google" id="ProtNLM"/>
    </source>
</evidence>
<dbReference type="AlphaFoldDB" id="A0A3A8NSL3"/>
<dbReference type="EMBL" id="RAWG01000013">
    <property type="protein sequence ID" value="RKH47218.1"/>
    <property type="molecule type" value="Genomic_DNA"/>
</dbReference>
<accession>A0A3A8NSL3</accession>
<name>A0A3A8NSL3_9BACT</name>
<dbReference type="Proteomes" id="UP000273405">
    <property type="component" value="Unassembled WGS sequence"/>
</dbReference>
<keyword evidence="2" id="KW-1185">Reference proteome</keyword>